<keyword evidence="6" id="KW-1185">Reference proteome</keyword>
<dbReference type="PANTHER" id="PTHR33376:SF5">
    <property type="entry name" value="EXTRACYTOPLASMIC SOLUTE RECEPTOR PROTEIN"/>
    <property type="match status" value="1"/>
</dbReference>
<comment type="subcellular location">
    <subcellularLocation>
        <location evidence="1">Periplasm</location>
    </subcellularLocation>
</comment>
<dbReference type="NCBIfam" id="NF037995">
    <property type="entry name" value="TRAP_S1"/>
    <property type="match status" value="1"/>
</dbReference>
<dbReference type="InterPro" id="IPR018389">
    <property type="entry name" value="DctP_fam"/>
</dbReference>
<gene>
    <name evidence="5" type="ORF">CVM52_03575</name>
</gene>
<evidence type="ECO:0000256" key="1">
    <source>
        <dbReference type="ARBA" id="ARBA00004418"/>
    </source>
</evidence>
<keyword evidence="2" id="KW-0732">Signal</keyword>
<dbReference type="AlphaFoldDB" id="A0A2M8J5I6"/>
<feature type="region of interest" description="Disordered" evidence="4">
    <location>
        <begin position="1"/>
        <end position="41"/>
    </location>
</feature>
<dbReference type="InterPro" id="IPR038404">
    <property type="entry name" value="TRAP_DctP_sf"/>
</dbReference>
<organism evidence="5 6">
    <name type="scientific">Pseudooceanicola lipolyticus</name>
    <dbReference type="NCBI Taxonomy" id="2029104"/>
    <lineage>
        <taxon>Bacteria</taxon>
        <taxon>Pseudomonadati</taxon>
        <taxon>Pseudomonadota</taxon>
        <taxon>Alphaproteobacteria</taxon>
        <taxon>Rhodobacterales</taxon>
        <taxon>Paracoccaceae</taxon>
        <taxon>Pseudooceanicola</taxon>
    </lineage>
</organism>
<evidence type="ECO:0000313" key="5">
    <source>
        <dbReference type="EMBL" id="PJE38042.1"/>
    </source>
</evidence>
<keyword evidence="3" id="KW-0574">Periplasm</keyword>
<dbReference type="Proteomes" id="UP000231553">
    <property type="component" value="Unassembled WGS sequence"/>
</dbReference>
<dbReference type="OrthoDB" id="6139617at2"/>
<reference evidence="5 6" key="1">
    <citation type="journal article" date="2018" name="Int. J. Syst. Evol. Microbiol.">
        <title>Pseudooceanicola lipolyticus sp. nov., a marine alphaproteobacterium, reclassification of Oceanicola flagellatus as Pseudooceanicola flagellatus comb. nov. and emended description of the genus Pseudooceanicola.</title>
        <authorList>
            <person name="Huang M.-M."/>
            <person name="Guo L.-L."/>
            <person name="Wu Y.-H."/>
            <person name="Lai Q.-L."/>
            <person name="Shao Z.-Z."/>
            <person name="Wang C.-S."/>
            <person name="Wu M."/>
            <person name="Xu X.-W."/>
        </authorList>
    </citation>
    <scope>NUCLEOTIDE SEQUENCE [LARGE SCALE GENOMIC DNA]</scope>
    <source>
        <strain evidence="5 6">157</strain>
    </source>
</reference>
<evidence type="ECO:0000256" key="3">
    <source>
        <dbReference type="ARBA" id="ARBA00022764"/>
    </source>
</evidence>
<evidence type="ECO:0000256" key="4">
    <source>
        <dbReference type="SAM" id="MobiDB-lite"/>
    </source>
</evidence>
<accession>A0A2M8J5I6</accession>
<sequence>MPPCRFSNRPRRRALYRPTPRPNDAGNNIGQKACRSTAGPLNHSEEHMKTSTLIRGAAAAALLAVSSVTAQAEDVIRAVTFVPAQVSFAKNFQKFVDMVNERGEGVVSIQVIGGPEVIPNERMGDAQKNGIADMFLLPAGLYLNLVPEGEAFAGSNRNPMEVRADGGLELINEAFHEKGNTHVLSHVDGGAGFHLWTTKEPTINENGEVDLTGLRLRTSPLYRAFFEELGATIVVQAAGEVYTSLERGVVDGTGYPISGIRDFGWDKFLKYRIDPGFFQTDVLISMNLDAWNGLSDEAKEILNQAAIDHEIASYEAETQLIADETAALTEGGLEIVELEGEQRDLFLTKAYDINWARLKERDPTYHDQLKEIFFEDF</sequence>
<dbReference type="GO" id="GO:0055085">
    <property type="term" value="P:transmembrane transport"/>
    <property type="evidence" value="ECO:0007669"/>
    <property type="project" value="InterPro"/>
</dbReference>
<dbReference type="Gene3D" id="3.40.190.170">
    <property type="entry name" value="Bacterial extracellular solute-binding protein, family 7"/>
    <property type="match status" value="1"/>
</dbReference>
<evidence type="ECO:0000313" key="6">
    <source>
        <dbReference type="Proteomes" id="UP000231553"/>
    </source>
</evidence>
<dbReference type="EMBL" id="PGTB01000005">
    <property type="protein sequence ID" value="PJE38042.1"/>
    <property type="molecule type" value="Genomic_DNA"/>
</dbReference>
<dbReference type="GO" id="GO:0042597">
    <property type="term" value="C:periplasmic space"/>
    <property type="evidence" value="ECO:0007669"/>
    <property type="project" value="UniProtKB-SubCell"/>
</dbReference>
<dbReference type="PANTHER" id="PTHR33376">
    <property type="match status" value="1"/>
</dbReference>
<dbReference type="Pfam" id="PF03480">
    <property type="entry name" value="DctP"/>
    <property type="match status" value="1"/>
</dbReference>
<proteinExistence type="predicted"/>
<comment type="caution">
    <text evidence="5">The sequence shown here is derived from an EMBL/GenBank/DDBJ whole genome shotgun (WGS) entry which is preliminary data.</text>
</comment>
<name>A0A2M8J5I6_9RHOB</name>
<evidence type="ECO:0000256" key="2">
    <source>
        <dbReference type="ARBA" id="ARBA00022729"/>
    </source>
</evidence>
<protein>
    <submittedName>
        <fullName evidence="5">C4-dicarboxylate ABC transporter substrate-binding protein</fullName>
    </submittedName>
</protein>